<feature type="compositionally biased region" description="Acidic residues" evidence="2">
    <location>
        <begin position="68"/>
        <end position="77"/>
    </location>
</feature>
<dbReference type="AlphaFoldDB" id="A0A238F5V2"/>
<name>A0A238F5V2_9BASI</name>
<dbReference type="STRING" id="269621.A0A238F5V2"/>
<dbReference type="PANTHER" id="PTHR43011">
    <property type="entry name" value="IRON-SULFUR CLUSTER ASSEMBLY 2 HOMOLOG, MITOCHONDRIAL"/>
    <property type="match status" value="1"/>
</dbReference>
<dbReference type="EMBL" id="FMSP01000001">
    <property type="protein sequence ID" value="SCV67293.1"/>
    <property type="molecule type" value="Genomic_DNA"/>
</dbReference>
<feature type="compositionally biased region" description="Polar residues" evidence="2">
    <location>
        <begin position="54"/>
        <end position="67"/>
    </location>
</feature>
<dbReference type="InterPro" id="IPR035903">
    <property type="entry name" value="HesB-like_dom_sf"/>
</dbReference>
<dbReference type="PANTHER" id="PTHR43011:SF1">
    <property type="entry name" value="IRON-SULFUR CLUSTER ASSEMBLY 2 HOMOLOG, MITOCHONDRIAL"/>
    <property type="match status" value="1"/>
</dbReference>
<dbReference type="GO" id="GO:0016226">
    <property type="term" value="P:iron-sulfur cluster assembly"/>
    <property type="evidence" value="ECO:0007669"/>
    <property type="project" value="InterPro"/>
</dbReference>
<dbReference type="OrthoDB" id="1938621at2759"/>
<gene>
    <name evidence="4" type="ORF">BQ2448_5939</name>
</gene>
<dbReference type="NCBIfam" id="TIGR00049">
    <property type="entry name" value="iron-sulfur cluster assembly accessory protein"/>
    <property type="match status" value="1"/>
</dbReference>
<comment type="similarity">
    <text evidence="1">Belongs to the HesB/IscA family.</text>
</comment>
<evidence type="ECO:0000313" key="5">
    <source>
        <dbReference type="Proteomes" id="UP000198372"/>
    </source>
</evidence>
<organism evidence="4 5">
    <name type="scientific">Microbotryum intermedium</name>
    <dbReference type="NCBI Taxonomy" id="269621"/>
    <lineage>
        <taxon>Eukaryota</taxon>
        <taxon>Fungi</taxon>
        <taxon>Dikarya</taxon>
        <taxon>Basidiomycota</taxon>
        <taxon>Pucciniomycotina</taxon>
        <taxon>Microbotryomycetes</taxon>
        <taxon>Microbotryales</taxon>
        <taxon>Microbotryaceae</taxon>
        <taxon>Microbotryum</taxon>
    </lineage>
</organism>
<dbReference type="InterPro" id="IPR016092">
    <property type="entry name" value="ATAP"/>
</dbReference>
<dbReference type="Proteomes" id="UP000198372">
    <property type="component" value="Unassembled WGS sequence"/>
</dbReference>
<dbReference type="SUPFAM" id="SSF89360">
    <property type="entry name" value="HesB-like domain"/>
    <property type="match status" value="1"/>
</dbReference>
<dbReference type="GO" id="GO:0051537">
    <property type="term" value="F:2 iron, 2 sulfur cluster binding"/>
    <property type="evidence" value="ECO:0007669"/>
    <property type="project" value="TreeGrafter"/>
</dbReference>
<feature type="domain" description="Core" evidence="3">
    <location>
        <begin position="82"/>
        <end position="184"/>
    </location>
</feature>
<proteinExistence type="inferred from homology"/>
<evidence type="ECO:0000313" key="4">
    <source>
        <dbReference type="EMBL" id="SCV67293.1"/>
    </source>
</evidence>
<keyword evidence="5" id="KW-1185">Reference proteome</keyword>
<feature type="region of interest" description="Disordered" evidence="2">
    <location>
        <begin position="38"/>
        <end position="77"/>
    </location>
</feature>
<feature type="compositionally biased region" description="Low complexity" evidence="2">
    <location>
        <begin position="38"/>
        <end position="53"/>
    </location>
</feature>
<evidence type="ECO:0000256" key="1">
    <source>
        <dbReference type="ARBA" id="ARBA00006718"/>
    </source>
</evidence>
<protein>
    <submittedName>
        <fullName evidence="4">BQ2448_5939 protein</fullName>
    </submittedName>
</protein>
<reference evidence="5" key="1">
    <citation type="submission" date="2016-09" db="EMBL/GenBank/DDBJ databases">
        <authorList>
            <person name="Jeantristanb JTB J.-T."/>
            <person name="Ricardo R."/>
        </authorList>
    </citation>
    <scope>NUCLEOTIDE SEQUENCE [LARGE SCALE GENOMIC DNA]</scope>
</reference>
<dbReference type="GO" id="GO:0005506">
    <property type="term" value="F:iron ion binding"/>
    <property type="evidence" value="ECO:0007669"/>
    <property type="project" value="TreeGrafter"/>
</dbReference>
<accession>A0A238F5V2</accession>
<dbReference type="FunFam" id="2.60.300.12:FF:000010">
    <property type="entry name" value="Unplaced genomic scaffold supercont1.5, whole genome shotgun sequence"/>
    <property type="match status" value="1"/>
</dbReference>
<dbReference type="GO" id="GO:0005739">
    <property type="term" value="C:mitochondrion"/>
    <property type="evidence" value="ECO:0007669"/>
    <property type="project" value="TreeGrafter"/>
</dbReference>
<dbReference type="Gene3D" id="2.60.300.12">
    <property type="entry name" value="HesB-like domain"/>
    <property type="match status" value="1"/>
</dbReference>
<evidence type="ECO:0000256" key="2">
    <source>
        <dbReference type="SAM" id="MobiDB-lite"/>
    </source>
</evidence>
<dbReference type="Pfam" id="PF01521">
    <property type="entry name" value="Fe-S_biosyn"/>
    <property type="match status" value="1"/>
</dbReference>
<dbReference type="InterPro" id="IPR000361">
    <property type="entry name" value="ATAP_core_dom"/>
</dbReference>
<dbReference type="GO" id="GO:0051539">
    <property type="term" value="F:4 iron, 4 sulfur cluster binding"/>
    <property type="evidence" value="ECO:0007669"/>
    <property type="project" value="TreeGrafter"/>
</dbReference>
<sequence>MAHLVSTSRSLFCQRCSSLSSAPRRTLVRSIAPIRRSWSSTSSSSSSSSRSRSPLTHVNRPSPTTDFTPEDFEPVEEGNDTIDLTEQAIQQITRAQTRASNPHLALRVAVESGGCHGYQYKMQVTDQVQEDDYLFQPPSSTARLVIDSASLPLISGSTIDYATELIGSSFRVQGNPHASDKGGCGCGVSWELKE</sequence>
<evidence type="ECO:0000259" key="3">
    <source>
        <dbReference type="Pfam" id="PF01521"/>
    </source>
</evidence>